<reference evidence="1" key="1">
    <citation type="submission" date="2009-04" db="EMBL/GenBank/DDBJ databases">
        <authorList>
            <person name="Weinstock G."/>
            <person name="Sodergren E."/>
            <person name="Clifton S."/>
            <person name="Fulton L."/>
            <person name="Fulton B."/>
            <person name="Courtney L."/>
            <person name="Fronick C."/>
            <person name="Harrison M."/>
            <person name="Strong C."/>
            <person name="Farmer C."/>
            <person name="Delahaunty K."/>
            <person name="Markovic C."/>
            <person name="Hall O."/>
            <person name="Minx P."/>
            <person name="Tomlinson C."/>
            <person name="Mitreva M."/>
            <person name="Nelson J."/>
            <person name="Hou S."/>
            <person name="Wollam A."/>
            <person name="Pepin K.H."/>
            <person name="Johnson M."/>
            <person name="Bhonagiri V."/>
            <person name="Nash W.E."/>
            <person name="Warren W."/>
            <person name="Chinwalla A."/>
            <person name="Mardis E.R."/>
            <person name="Wilson R.K."/>
        </authorList>
    </citation>
    <scope>NUCLEOTIDE SEQUENCE [LARGE SCALE GENOMIC DNA]</scope>
    <source>
        <strain evidence="1">DSM 14600</strain>
    </source>
</reference>
<dbReference type="RefSeq" id="WP_006905938.1">
    <property type="nucleotide sequence ID" value="NZ_GG665866.1"/>
</dbReference>
<dbReference type="eggNOG" id="COG3391">
    <property type="taxonomic scope" value="Bacteria"/>
</dbReference>
<dbReference type="SUPFAM" id="SSF69322">
    <property type="entry name" value="Tricorn protease domain 2"/>
    <property type="match status" value="1"/>
</dbReference>
<keyword evidence="2" id="KW-1185">Reference proteome</keyword>
<gene>
    <name evidence="1" type="ORF">GCWU000342_00927</name>
</gene>
<comment type="caution">
    <text evidence="1">The sequence shown here is derived from an EMBL/GenBank/DDBJ whole genome shotgun (WGS) entry which is preliminary data.</text>
</comment>
<dbReference type="Proteomes" id="UP000003494">
    <property type="component" value="Unassembled WGS sequence"/>
</dbReference>
<sequence length="373" mass="42882">MDQMRSRVKRRMRDVLKTPRIRRCQIIGILLLFSLLFGACGSENTKIDRDKAAIGLVVTTAQAYDSKILWFDADLGNNQIQKLHYAALGSHFAQQIVKNGKIYMIPQGLDNRKDTRKVISIDKNDLSIQEYPFSNIALNFTECIGENVYAINTRNGVSTLERYHTLSQQSQKFEREGEIFNQITAASDKLYCFSMRFDPDNPDRFLTTLRIFTPDLQMEKEIDLSEYGMTSGKALDDQEYLYVTVSHDSYDNSIGRILKINKSTYEIQKFDSEEGNVFDIFRAGDRFIFTHYDPVVNEGGRISIWDGKDSEKIVDLGTPLTLTGISGKHFVVANDNGIRLYSMDNFQLLKEQKIELDSRKYKFYTSSLLFVDE</sequence>
<protein>
    <recommendedName>
        <fullName evidence="3">DUF5050 domain-containing protein</fullName>
    </recommendedName>
</protein>
<evidence type="ECO:0000313" key="2">
    <source>
        <dbReference type="Proteomes" id="UP000003494"/>
    </source>
</evidence>
<evidence type="ECO:0000313" key="1">
    <source>
        <dbReference type="EMBL" id="EEP28119.1"/>
    </source>
</evidence>
<evidence type="ECO:0008006" key="3">
    <source>
        <dbReference type="Google" id="ProtNLM"/>
    </source>
</evidence>
<proteinExistence type="predicted"/>
<name>C4GAH6_9FIRM</name>
<dbReference type="AlphaFoldDB" id="C4GAH6"/>
<dbReference type="EMBL" id="ACIP02000002">
    <property type="protein sequence ID" value="EEP28119.1"/>
    <property type="molecule type" value="Genomic_DNA"/>
</dbReference>
<organism evidence="1 2">
    <name type="scientific">Shuttleworthella satelles DSM 14600</name>
    <dbReference type="NCBI Taxonomy" id="626523"/>
    <lineage>
        <taxon>Bacteria</taxon>
        <taxon>Bacillati</taxon>
        <taxon>Bacillota</taxon>
        <taxon>Clostridia</taxon>
        <taxon>Lachnospirales</taxon>
        <taxon>Lachnospiraceae</taxon>
        <taxon>Shuttleworthella</taxon>
    </lineage>
</organism>
<accession>C4GAH6</accession>
<dbReference type="HOGENOM" id="CLU_745669_0_0_9"/>
<dbReference type="STRING" id="626523.GCWU000342_00927"/>